<dbReference type="InterPro" id="IPR005693">
    <property type="entry name" value="Mce"/>
</dbReference>
<dbReference type="InterPro" id="IPR052336">
    <property type="entry name" value="MlaD_Phospholipid_Transporter"/>
</dbReference>
<keyword evidence="5" id="KW-1185">Reference proteome</keyword>
<gene>
    <name evidence="4" type="ORF">GCM10023321_11930</name>
</gene>
<dbReference type="Pfam" id="PF02470">
    <property type="entry name" value="MlaD"/>
    <property type="match status" value="1"/>
</dbReference>
<feature type="domain" description="Mce/MlaD" evidence="2">
    <location>
        <begin position="36"/>
        <end position="112"/>
    </location>
</feature>
<dbReference type="PANTHER" id="PTHR33371:SF17">
    <property type="entry name" value="MCE-FAMILY PROTEIN MCE1B"/>
    <property type="match status" value="1"/>
</dbReference>
<evidence type="ECO:0000259" key="3">
    <source>
        <dbReference type="Pfam" id="PF11887"/>
    </source>
</evidence>
<keyword evidence="1" id="KW-1133">Transmembrane helix</keyword>
<name>A0ABP9PR47_9PSEU</name>
<proteinExistence type="predicted"/>
<dbReference type="EMBL" id="BAABJP010000004">
    <property type="protein sequence ID" value="GAA5148919.1"/>
    <property type="molecule type" value="Genomic_DNA"/>
</dbReference>
<dbReference type="InterPro" id="IPR003399">
    <property type="entry name" value="Mce/MlaD"/>
</dbReference>
<dbReference type="NCBIfam" id="TIGR00996">
    <property type="entry name" value="Mtu_fam_mce"/>
    <property type="match status" value="1"/>
</dbReference>
<feature type="domain" description="Mammalian cell entry C-terminal" evidence="3">
    <location>
        <begin position="117"/>
        <end position="315"/>
    </location>
</feature>
<dbReference type="RefSeq" id="WP_185062759.1">
    <property type="nucleotide sequence ID" value="NZ_BAABJP010000004.1"/>
</dbReference>
<evidence type="ECO:0000256" key="1">
    <source>
        <dbReference type="SAM" id="Phobius"/>
    </source>
</evidence>
<protein>
    <submittedName>
        <fullName evidence="4">Virulence factor Mce family protein</fullName>
    </submittedName>
</protein>
<keyword evidence="1" id="KW-0472">Membrane</keyword>
<feature type="transmembrane region" description="Helical" evidence="1">
    <location>
        <begin position="7"/>
        <end position="31"/>
    </location>
</feature>
<evidence type="ECO:0000259" key="2">
    <source>
        <dbReference type="Pfam" id="PF02470"/>
    </source>
</evidence>
<accession>A0ABP9PR47</accession>
<sequence>MKPIGPLVKVLALVAVTVLMTGGLIAVFGGYRVEPTTTYHAIFEDISGIQPGGAVRAAGVDVGRVESAARLPDNKIRLTFTVGNRFRLPTGATAAIRYQNLVGDRYLQLGPGPGPVLLPGGTIPVTNTQPALDLDELYNGFTPLFQGLDPDQLNRLSASLIAVLQGQGSATGELLTHLGSVTGTLADRGALVSDTVRQLNAVLGTLNQRAPELNDTIVQMQTLVSGLADDRGQIGRSLSGVNDLTTSLDALLTQTRPELKGTVHQIDRFAETINSDHAALANLIKRLPGYYIPLGRLGANQSAFQFYVCGVQLRFTTPAGHIYSPFINSGNVPRC</sequence>
<organism evidence="4 5">
    <name type="scientific">Pseudonocardia eucalypti</name>
    <dbReference type="NCBI Taxonomy" id="648755"/>
    <lineage>
        <taxon>Bacteria</taxon>
        <taxon>Bacillati</taxon>
        <taxon>Actinomycetota</taxon>
        <taxon>Actinomycetes</taxon>
        <taxon>Pseudonocardiales</taxon>
        <taxon>Pseudonocardiaceae</taxon>
        <taxon>Pseudonocardia</taxon>
    </lineage>
</organism>
<evidence type="ECO:0000313" key="5">
    <source>
        <dbReference type="Proteomes" id="UP001428817"/>
    </source>
</evidence>
<dbReference type="Pfam" id="PF11887">
    <property type="entry name" value="Mce4_CUP1"/>
    <property type="match status" value="1"/>
</dbReference>
<comment type="caution">
    <text evidence="4">The sequence shown here is derived from an EMBL/GenBank/DDBJ whole genome shotgun (WGS) entry which is preliminary data.</text>
</comment>
<dbReference type="PANTHER" id="PTHR33371">
    <property type="entry name" value="INTERMEMBRANE PHOSPHOLIPID TRANSPORT SYSTEM BINDING PROTEIN MLAD-RELATED"/>
    <property type="match status" value="1"/>
</dbReference>
<reference evidence="5" key="1">
    <citation type="journal article" date="2019" name="Int. J. Syst. Evol. Microbiol.">
        <title>The Global Catalogue of Microorganisms (GCM) 10K type strain sequencing project: providing services to taxonomists for standard genome sequencing and annotation.</title>
        <authorList>
            <consortium name="The Broad Institute Genomics Platform"/>
            <consortium name="The Broad Institute Genome Sequencing Center for Infectious Disease"/>
            <person name="Wu L."/>
            <person name="Ma J."/>
        </authorList>
    </citation>
    <scope>NUCLEOTIDE SEQUENCE [LARGE SCALE GENOMIC DNA]</scope>
    <source>
        <strain evidence="5">JCM 18303</strain>
    </source>
</reference>
<evidence type="ECO:0000313" key="4">
    <source>
        <dbReference type="EMBL" id="GAA5148919.1"/>
    </source>
</evidence>
<dbReference type="Proteomes" id="UP001428817">
    <property type="component" value="Unassembled WGS sequence"/>
</dbReference>
<dbReference type="InterPro" id="IPR024516">
    <property type="entry name" value="Mce_C"/>
</dbReference>
<keyword evidence="1" id="KW-0812">Transmembrane</keyword>